<name>A0A4R0CN91_9HYPH</name>
<proteinExistence type="predicted"/>
<protein>
    <submittedName>
        <fullName evidence="1">Uncharacterized protein</fullName>
    </submittedName>
</protein>
<comment type="caution">
    <text evidence="1">The sequence shown here is derived from an EMBL/GenBank/DDBJ whole genome shotgun (WGS) entry which is preliminary data.</text>
</comment>
<dbReference type="Proteomes" id="UP000518315">
    <property type="component" value="Unassembled WGS sequence"/>
</dbReference>
<organism evidence="1 2">
    <name type="scientific">Rhizobium pisi</name>
    <dbReference type="NCBI Taxonomy" id="574561"/>
    <lineage>
        <taxon>Bacteria</taxon>
        <taxon>Pseudomonadati</taxon>
        <taxon>Pseudomonadota</taxon>
        <taxon>Alphaproteobacteria</taxon>
        <taxon>Hyphomicrobiales</taxon>
        <taxon>Rhizobiaceae</taxon>
        <taxon>Rhizobium/Agrobacterium group</taxon>
        <taxon>Rhizobium</taxon>
    </lineage>
</organism>
<sequence length="105" mass="11641">MMPAWSMPIGASLGISDAQDIVRNGGEGSRNLLLLKRVSRQKDGLQQEFMKPSAIATGRKIQVLSSFFKRLRNAFSECRFPSGKARGTSWNAARCQPIETKETLI</sequence>
<evidence type="ECO:0000313" key="2">
    <source>
        <dbReference type="Proteomes" id="UP000518315"/>
    </source>
</evidence>
<keyword evidence="2" id="KW-1185">Reference proteome</keyword>
<dbReference type="EMBL" id="JACHXH010000017">
    <property type="protein sequence ID" value="MBB3136754.1"/>
    <property type="molecule type" value="Genomic_DNA"/>
</dbReference>
<dbReference type="AlphaFoldDB" id="A0A4R0CN91"/>
<evidence type="ECO:0000313" key="1">
    <source>
        <dbReference type="EMBL" id="MBB3136754.1"/>
    </source>
</evidence>
<accession>A0A4R0CN91</accession>
<dbReference type="RefSeq" id="WP_125847270.1">
    <property type="nucleotide sequence ID" value="NZ_JBMQED010000016.1"/>
</dbReference>
<reference evidence="1 2" key="1">
    <citation type="submission" date="2020-08" db="EMBL/GenBank/DDBJ databases">
        <title>Genomic Encyclopedia of Type Strains, Phase III (KMG-III): the genomes of soil and plant-associated and newly described type strains.</title>
        <authorList>
            <person name="Whitman W."/>
        </authorList>
    </citation>
    <scope>NUCLEOTIDE SEQUENCE [LARGE SCALE GENOMIC DNA]</scope>
    <source>
        <strain evidence="1 2">CECT 4113</strain>
    </source>
</reference>
<gene>
    <name evidence="1" type="ORF">FHS26_004511</name>
</gene>